<proteinExistence type="predicted"/>
<dbReference type="Gene3D" id="3.40.50.300">
    <property type="entry name" value="P-loop containing nucleotide triphosphate hydrolases"/>
    <property type="match status" value="1"/>
</dbReference>
<dbReference type="PANTHER" id="PTHR11669:SF8">
    <property type="entry name" value="DNA POLYMERASE III SUBUNIT DELTA"/>
    <property type="match status" value="1"/>
</dbReference>
<gene>
    <name evidence="1" type="ORF">SAMN00777080_1782</name>
</gene>
<dbReference type="SUPFAM" id="SSF52540">
    <property type="entry name" value="P-loop containing nucleoside triphosphate hydrolases"/>
    <property type="match status" value="1"/>
</dbReference>
<organism evidence="1 2">
    <name type="scientific">Aquiflexum balticum DSM 16537</name>
    <dbReference type="NCBI Taxonomy" id="758820"/>
    <lineage>
        <taxon>Bacteria</taxon>
        <taxon>Pseudomonadati</taxon>
        <taxon>Bacteroidota</taxon>
        <taxon>Cytophagia</taxon>
        <taxon>Cytophagales</taxon>
        <taxon>Cyclobacteriaceae</taxon>
        <taxon>Aquiflexum</taxon>
    </lineage>
</organism>
<accession>A0A1W2H2S1</accession>
<dbReference type="Proteomes" id="UP000192333">
    <property type="component" value="Chromosome I"/>
</dbReference>
<dbReference type="InterPro" id="IPR050238">
    <property type="entry name" value="DNA_Rep/Repair_Clamp_Loader"/>
</dbReference>
<dbReference type="EMBL" id="LT838813">
    <property type="protein sequence ID" value="SMD43201.1"/>
    <property type="molecule type" value="Genomic_DNA"/>
</dbReference>
<dbReference type="InterPro" id="IPR027417">
    <property type="entry name" value="P-loop_NTPase"/>
</dbReference>
<dbReference type="GO" id="GO:0006261">
    <property type="term" value="P:DNA-templated DNA replication"/>
    <property type="evidence" value="ECO:0007669"/>
    <property type="project" value="TreeGrafter"/>
</dbReference>
<evidence type="ECO:0000313" key="2">
    <source>
        <dbReference type="Proteomes" id="UP000192333"/>
    </source>
</evidence>
<dbReference type="Pfam" id="PF13177">
    <property type="entry name" value="DNA_pol3_delta2"/>
    <property type="match status" value="1"/>
</dbReference>
<dbReference type="AlphaFoldDB" id="A0A1W2H2S1"/>
<dbReference type="RefSeq" id="WP_084119939.1">
    <property type="nucleotide sequence ID" value="NZ_LT838813.1"/>
</dbReference>
<dbReference type="PANTHER" id="PTHR11669">
    <property type="entry name" value="REPLICATION FACTOR C / DNA POLYMERASE III GAMMA-TAU SUBUNIT"/>
    <property type="match status" value="1"/>
</dbReference>
<protein>
    <submittedName>
        <fullName evidence="1">DNA polymerase-3 subunit delta</fullName>
    </submittedName>
</protein>
<sequence>MLFSSIPGLGEVKEKIIQAVKTNHLAHALLFHGPEGSPNLRMALALATYLHCQNPGEEDSCGHCPSCQKMAKLVHPDMNFAFPMPGESKEEENPNKEKKVDFMASFRNFAINIPYANISDWIYHNGFEKKQLNISKGAARQIIKTLSLKSFEGGFKIMLIWAPEFMHSTSANSLLKVLEEPPEKTVFLLVTSHPEQLLTTILSRTQKIMVRAFSDEEVMSHLVSDGLCSREAAVQIAPLADGNMREAYRMVDQVEDENTVLIRDWFRSCYSLDVNLMFEFVEKFSSKDKEAQKSILLSGINVVREVMLDKSKVAELMRSVEADRDFIHKLGIHVMDEGKLSKVYELLNEAYYHLERNANQKILFGDLSFQISKTMRSKETVSA</sequence>
<keyword evidence="2" id="KW-1185">Reference proteome</keyword>
<evidence type="ECO:0000313" key="1">
    <source>
        <dbReference type="EMBL" id="SMD43201.1"/>
    </source>
</evidence>
<dbReference type="STRING" id="758820.SAMN00777080_1782"/>
<dbReference type="OrthoDB" id="9811073at2"/>
<name>A0A1W2H2S1_9BACT</name>
<reference evidence="2" key="1">
    <citation type="submission" date="2017-04" db="EMBL/GenBank/DDBJ databases">
        <authorList>
            <person name="Varghese N."/>
            <person name="Submissions S."/>
        </authorList>
    </citation>
    <scope>NUCLEOTIDE SEQUENCE [LARGE SCALE GENOMIC DNA]</scope>
    <source>
        <strain evidence="2">DSM 16537</strain>
    </source>
</reference>